<accession>A0ABX5QEP3</accession>
<gene>
    <name evidence="3" type="ORF">Leucomu_06095</name>
</gene>
<feature type="region of interest" description="Disordered" evidence="1">
    <location>
        <begin position="174"/>
        <end position="216"/>
    </location>
</feature>
<evidence type="ECO:0000256" key="2">
    <source>
        <dbReference type="SAM" id="SignalP"/>
    </source>
</evidence>
<reference evidence="3 4" key="1">
    <citation type="submission" date="2019-01" db="EMBL/GenBank/DDBJ databases">
        <title>Leucobacter muris sp. nov. isolated from the nose of a laboratory mouse.</title>
        <authorList>
            <person name="Benga L."/>
            <person name="Sproeer C."/>
            <person name="Schumann P."/>
            <person name="Verbarg S."/>
            <person name="Bunk B."/>
            <person name="Engelhardt E."/>
            <person name="Benten P.M."/>
            <person name="Sager M."/>
        </authorList>
    </citation>
    <scope>NUCLEOTIDE SEQUENCE [LARGE SCALE GENOMIC DNA]</scope>
    <source>
        <strain evidence="3 4">DSM 101948</strain>
    </source>
</reference>
<sequence length="216" mass="22275">MRQTSRPRSALLGALACALLAGGIAGCAPQSEPAPEPEVLSATTAGGVYLDAVCPVNAAWDEVDVELDRLRIAVARGGDEEIDTSRFADAMERVAEASSDAGKRLDTEQQSWPAQAEPAVESVRETLQADRKQALSVAKLDAEEAAAYDWKGAAEAGEAAAEARAALGLPEDPVAACAQWEEQQAETAQPERSPTPQSGSTGGGSGSERKGGDSNG</sequence>
<name>A0ABX5QEP3_9MICO</name>
<keyword evidence="4" id="KW-1185">Reference proteome</keyword>
<dbReference type="Proteomes" id="UP000285768">
    <property type="component" value="Chromosome"/>
</dbReference>
<dbReference type="RefSeq" id="WP_128386671.1">
    <property type="nucleotide sequence ID" value="NZ_CP035037.1"/>
</dbReference>
<feature type="compositionally biased region" description="Basic and acidic residues" evidence="1">
    <location>
        <begin position="207"/>
        <end position="216"/>
    </location>
</feature>
<organism evidence="3 4">
    <name type="scientific">Leucobacter muris</name>
    <dbReference type="NCBI Taxonomy" id="1935379"/>
    <lineage>
        <taxon>Bacteria</taxon>
        <taxon>Bacillati</taxon>
        <taxon>Actinomycetota</taxon>
        <taxon>Actinomycetes</taxon>
        <taxon>Micrococcales</taxon>
        <taxon>Microbacteriaceae</taxon>
        <taxon>Leucobacter</taxon>
    </lineage>
</organism>
<evidence type="ECO:0000313" key="3">
    <source>
        <dbReference type="EMBL" id="QAB17552.1"/>
    </source>
</evidence>
<protein>
    <submittedName>
        <fullName evidence="3">Uncharacterized protein</fullName>
    </submittedName>
</protein>
<feature type="compositionally biased region" description="Low complexity" evidence="1">
    <location>
        <begin position="174"/>
        <end position="191"/>
    </location>
</feature>
<feature type="signal peptide" evidence="2">
    <location>
        <begin position="1"/>
        <end position="27"/>
    </location>
</feature>
<keyword evidence="2" id="KW-0732">Signal</keyword>
<dbReference type="EMBL" id="CP035037">
    <property type="protein sequence ID" value="QAB17552.1"/>
    <property type="molecule type" value="Genomic_DNA"/>
</dbReference>
<proteinExistence type="predicted"/>
<dbReference type="PROSITE" id="PS51257">
    <property type="entry name" value="PROKAR_LIPOPROTEIN"/>
    <property type="match status" value="1"/>
</dbReference>
<feature type="chain" id="PRO_5045619149" evidence="2">
    <location>
        <begin position="28"/>
        <end position="216"/>
    </location>
</feature>
<feature type="compositionally biased region" description="Basic and acidic residues" evidence="1">
    <location>
        <begin position="98"/>
        <end position="107"/>
    </location>
</feature>
<evidence type="ECO:0000256" key="1">
    <source>
        <dbReference type="SAM" id="MobiDB-lite"/>
    </source>
</evidence>
<evidence type="ECO:0000313" key="4">
    <source>
        <dbReference type="Proteomes" id="UP000285768"/>
    </source>
</evidence>
<feature type="region of interest" description="Disordered" evidence="1">
    <location>
        <begin position="98"/>
        <end position="119"/>
    </location>
</feature>